<evidence type="ECO:0000313" key="3">
    <source>
        <dbReference type="Proteomes" id="UP000323000"/>
    </source>
</evidence>
<comment type="caution">
    <text evidence="2">The sequence shown here is derived from an EMBL/GenBank/DDBJ whole genome shotgun (WGS) entry which is preliminary data.</text>
</comment>
<accession>A0A5C7HGD2</accession>
<evidence type="ECO:0000256" key="1">
    <source>
        <dbReference type="SAM" id="Phobius"/>
    </source>
</evidence>
<reference evidence="3" key="1">
    <citation type="journal article" date="2019" name="Gigascience">
        <title>De novo genome assembly of the endangered Acer yangbiense, a plant species with extremely small populations endemic to Yunnan Province, China.</title>
        <authorList>
            <person name="Yang J."/>
            <person name="Wariss H.M."/>
            <person name="Tao L."/>
            <person name="Zhang R."/>
            <person name="Yun Q."/>
            <person name="Hollingsworth P."/>
            <person name="Dao Z."/>
            <person name="Luo G."/>
            <person name="Guo H."/>
            <person name="Ma Y."/>
            <person name="Sun W."/>
        </authorList>
    </citation>
    <scope>NUCLEOTIDE SEQUENCE [LARGE SCALE GENOMIC DNA]</scope>
    <source>
        <strain evidence="3">cv. Malutang</strain>
    </source>
</reference>
<dbReference type="AlphaFoldDB" id="A0A5C7HGD2"/>
<keyword evidence="1" id="KW-1133">Transmembrane helix</keyword>
<feature type="transmembrane region" description="Helical" evidence="1">
    <location>
        <begin position="392"/>
        <end position="412"/>
    </location>
</feature>
<keyword evidence="1" id="KW-0812">Transmembrane</keyword>
<dbReference type="EMBL" id="VAHF01000008">
    <property type="protein sequence ID" value="TXG56021.1"/>
    <property type="molecule type" value="Genomic_DNA"/>
</dbReference>
<protein>
    <submittedName>
        <fullName evidence="2">Uncharacterized protein</fullName>
    </submittedName>
</protein>
<dbReference type="OrthoDB" id="672127at2759"/>
<keyword evidence="3" id="KW-1185">Reference proteome</keyword>
<dbReference type="PANTHER" id="PTHR31170:SF25">
    <property type="entry name" value="BNAA09G04570D PROTEIN"/>
    <property type="match status" value="1"/>
</dbReference>
<proteinExistence type="predicted"/>
<dbReference type="PANTHER" id="PTHR31170">
    <property type="entry name" value="BNAC04G53230D PROTEIN"/>
    <property type="match status" value="1"/>
</dbReference>
<sequence length="422" mass="49741">MDHASVDVKKLAYSLRGQFETLNFLSEDCCIYRVPSKFRILNKTPYTPKVVSIGPLHHGREELKPMQEHKLRYLQQFLKHTSVSIEDFLTFIGGKETALRNCYAETINISSEEFIQMILLDAVFLLEIFFRYIPEFHNVDRIFRKPGMIKDIVFDMLLVENQLPMFILQDLFMLARHDLPNTFKNYSLCQFINIFFQYYVCRDIWMHETTLIESNFPEAKHFVDLFRLCLRPQNRKDTERCLVDSEAAPNVTRLHQFGIKFKVASTKNLLDIQFLSEKKILEIPKLTISNMTVHLLRNLRMFEELHCDTNYVNDYGVFLNRLLRTPKDVELLTEMGVIENRILDSEGVSTLFHELSRDARVDIENFYYSSLVKDLRGYCESRCHKWMANMKLNYFSISLIGVAIIFILLEFIKTVCSVIRVL</sequence>
<dbReference type="Proteomes" id="UP000323000">
    <property type="component" value="Chromosome 8"/>
</dbReference>
<keyword evidence="1" id="KW-0472">Membrane</keyword>
<dbReference type="InterPro" id="IPR004158">
    <property type="entry name" value="DUF247_pln"/>
</dbReference>
<organism evidence="2 3">
    <name type="scientific">Acer yangbiense</name>
    <dbReference type="NCBI Taxonomy" id="1000413"/>
    <lineage>
        <taxon>Eukaryota</taxon>
        <taxon>Viridiplantae</taxon>
        <taxon>Streptophyta</taxon>
        <taxon>Embryophyta</taxon>
        <taxon>Tracheophyta</taxon>
        <taxon>Spermatophyta</taxon>
        <taxon>Magnoliopsida</taxon>
        <taxon>eudicotyledons</taxon>
        <taxon>Gunneridae</taxon>
        <taxon>Pentapetalae</taxon>
        <taxon>rosids</taxon>
        <taxon>malvids</taxon>
        <taxon>Sapindales</taxon>
        <taxon>Sapindaceae</taxon>
        <taxon>Hippocastanoideae</taxon>
        <taxon>Acereae</taxon>
        <taxon>Acer</taxon>
    </lineage>
</organism>
<dbReference type="Pfam" id="PF03140">
    <property type="entry name" value="DUF247"/>
    <property type="match status" value="1"/>
</dbReference>
<evidence type="ECO:0000313" key="2">
    <source>
        <dbReference type="EMBL" id="TXG56021.1"/>
    </source>
</evidence>
<name>A0A5C7HGD2_9ROSI</name>
<gene>
    <name evidence="2" type="ORF">EZV62_017334</name>
</gene>